<keyword evidence="2" id="KW-1133">Transmembrane helix</keyword>
<keyword evidence="2" id="KW-0472">Membrane</keyword>
<name>R0MIS2_NOSB1</name>
<feature type="transmembrane region" description="Helical" evidence="2">
    <location>
        <begin position="118"/>
        <end position="139"/>
    </location>
</feature>
<organism evidence="3 4">
    <name type="scientific">Nosema bombycis (strain CQ1 / CVCC 102059)</name>
    <name type="common">Microsporidian parasite</name>
    <name type="synonym">Pebrine of silkworm</name>
    <dbReference type="NCBI Taxonomy" id="578461"/>
    <lineage>
        <taxon>Eukaryota</taxon>
        <taxon>Fungi</taxon>
        <taxon>Fungi incertae sedis</taxon>
        <taxon>Microsporidia</taxon>
        <taxon>Nosematidae</taxon>
        <taxon>Nosema</taxon>
    </lineage>
</organism>
<evidence type="ECO:0000256" key="1">
    <source>
        <dbReference type="SAM" id="MobiDB-lite"/>
    </source>
</evidence>
<dbReference type="HOGENOM" id="CLU_1448108_0_0_1"/>
<proteinExistence type="predicted"/>
<evidence type="ECO:0000313" key="4">
    <source>
        <dbReference type="Proteomes" id="UP000016927"/>
    </source>
</evidence>
<sequence length="187" mass="21103">MNRIFMMVIILLNLSNLILVTEKMLCNIVILEEDEEEDSDSSSSSNKEIIVLRLFTDNPTETNIKTIDKTTKTSVFSEKLKENMSESECTTEQESDSDDDPTSNKPDVLVKSRKRISAMYVVTVLIAILLGIVSIFHASTLMKRLILFIPICMISISLGYLTQELPVVCVGLIIFFIFLLKCDPSRL</sequence>
<dbReference type="AlphaFoldDB" id="R0MIS2"/>
<accession>R0MIS2</accession>
<keyword evidence="4" id="KW-1185">Reference proteome</keyword>
<dbReference type="Proteomes" id="UP000016927">
    <property type="component" value="Unassembled WGS sequence"/>
</dbReference>
<reference evidence="3 4" key="1">
    <citation type="journal article" date="2013" name="BMC Genomics">
        <title>Comparative genomics of parasitic silkworm microsporidia reveal an association between genome expansion and host adaptation.</title>
        <authorList>
            <person name="Pan G."/>
            <person name="Xu J."/>
            <person name="Li T."/>
            <person name="Xia Q."/>
            <person name="Liu S.L."/>
            <person name="Zhang G."/>
            <person name="Li S."/>
            <person name="Li C."/>
            <person name="Liu H."/>
            <person name="Yang L."/>
            <person name="Liu T."/>
            <person name="Zhang X."/>
            <person name="Wu Z."/>
            <person name="Fan W."/>
            <person name="Dang X."/>
            <person name="Xiang H."/>
            <person name="Tao M."/>
            <person name="Li Y."/>
            <person name="Hu J."/>
            <person name="Li Z."/>
            <person name="Lin L."/>
            <person name="Luo J."/>
            <person name="Geng L."/>
            <person name="Wang L."/>
            <person name="Long M."/>
            <person name="Wan Y."/>
            <person name="He N."/>
            <person name="Zhang Z."/>
            <person name="Lu C."/>
            <person name="Keeling P.J."/>
            <person name="Wang J."/>
            <person name="Xiang Z."/>
            <person name="Zhou Z."/>
        </authorList>
    </citation>
    <scope>NUCLEOTIDE SEQUENCE [LARGE SCALE GENOMIC DNA]</scope>
    <source>
        <strain evidence="4">CQ1 / CVCC 102059</strain>
    </source>
</reference>
<evidence type="ECO:0000313" key="3">
    <source>
        <dbReference type="EMBL" id="EOB14090.1"/>
    </source>
</evidence>
<feature type="compositionally biased region" description="Acidic residues" evidence="1">
    <location>
        <begin position="89"/>
        <end position="101"/>
    </location>
</feature>
<evidence type="ECO:0000256" key="2">
    <source>
        <dbReference type="SAM" id="Phobius"/>
    </source>
</evidence>
<keyword evidence="2" id="KW-0812">Transmembrane</keyword>
<protein>
    <submittedName>
        <fullName evidence="3">Uncharacterized protein</fullName>
    </submittedName>
</protein>
<dbReference type="VEuPathDB" id="MicrosporidiaDB:NBO_38g0001"/>
<feature type="transmembrane region" description="Helical" evidence="2">
    <location>
        <begin position="145"/>
        <end position="178"/>
    </location>
</feature>
<gene>
    <name evidence="3" type="ORF">NBO_38g0001</name>
</gene>
<dbReference type="EMBL" id="KB908946">
    <property type="protein sequence ID" value="EOB14090.1"/>
    <property type="molecule type" value="Genomic_DNA"/>
</dbReference>
<feature type="region of interest" description="Disordered" evidence="1">
    <location>
        <begin position="80"/>
        <end position="105"/>
    </location>
</feature>